<dbReference type="Pfam" id="PF08276">
    <property type="entry name" value="PAN_2"/>
    <property type="match status" value="1"/>
</dbReference>
<evidence type="ECO:0000256" key="6">
    <source>
        <dbReference type="ARBA" id="ARBA00022741"/>
    </source>
</evidence>
<dbReference type="InterPro" id="IPR000858">
    <property type="entry name" value="S_locus_glycoprot_dom"/>
</dbReference>
<comment type="catalytic activity">
    <reaction evidence="12 13">
        <text>L-seryl-[protein] + ATP = O-phospho-L-seryl-[protein] + ADP + H(+)</text>
        <dbReference type="Rhea" id="RHEA:17989"/>
        <dbReference type="Rhea" id="RHEA-COMP:9863"/>
        <dbReference type="Rhea" id="RHEA-COMP:11604"/>
        <dbReference type="ChEBI" id="CHEBI:15378"/>
        <dbReference type="ChEBI" id="CHEBI:29999"/>
        <dbReference type="ChEBI" id="CHEBI:30616"/>
        <dbReference type="ChEBI" id="CHEBI:83421"/>
        <dbReference type="ChEBI" id="CHEBI:456216"/>
        <dbReference type="EC" id="2.7.11.1"/>
    </reaction>
</comment>
<dbReference type="SUPFAM" id="SSF56112">
    <property type="entry name" value="Protein kinase-like (PK-like)"/>
    <property type="match status" value="1"/>
</dbReference>
<dbReference type="Gene3D" id="2.90.10.10">
    <property type="entry name" value="Bulb-type lectin domain"/>
    <property type="match status" value="1"/>
</dbReference>
<dbReference type="GO" id="GO:0004674">
    <property type="term" value="F:protein serine/threonine kinase activity"/>
    <property type="evidence" value="ECO:0007669"/>
    <property type="project" value="UniProtKB-KW"/>
</dbReference>
<dbReference type="EC" id="2.7.11.1" evidence="13"/>
<feature type="domain" description="Protein kinase" evidence="16">
    <location>
        <begin position="498"/>
        <end position="783"/>
    </location>
</feature>
<evidence type="ECO:0000259" key="18">
    <source>
        <dbReference type="PROSITE" id="PS50948"/>
    </source>
</evidence>
<dbReference type="FunFam" id="1.10.510.10:FF:000060">
    <property type="entry name" value="G-type lectin S-receptor-like serine/threonine-protein kinase"/>
    <property type="match status" value="1"/>
</dbReference>
<dbReference type="InterPro" id="IPR036426">
    <property type="entry name" value="Bulb-type_lectin_dom_sf"/>
</dbReference>
<organism evidence="19 20">
    <name type="scientific">Cinchona calisaya</name>
    <dbReference type="NCBI Taxonomy" id="153742"/>
    <lineage>
        <taxon>Eukaryota</taxon>
        <taxon>Viridiplantae</taxon>
        <taxon>Streptophyta</taxon>
        <taxon>Embryophyta</taxon>
        <taxon>Tracheophyta</taxon>
        <taxon>Spermatophyta</taxon>
        <taxon>Magnoliopsida</taxon>
        <taxon>eudicotyledons</taxon>
        <taxon>Gunneridae</taxon>
        <taxon>Pentapetalae</taxon>
        <taxon>asterids</taxon>
        <taxon>lamiids</taxon>
        <taxon>Gentianales</taxon>
        <taxon>Rubiaceae</taxon>
        <taxon>Cinchonoideae</taxon>
        <taxon>Cinchoneae</taxon>
        <taxon>Cinchona</taxon>
    </lineage>
</organism>
<dbReference type="InterPro" id="IPR024171">
    <property type="entry name" value="SRK-like_kinase"/>
</dbReference>
<accession>A0ABD2YNB2</accession>
<evidence type="ECO:0000256" key="2">
    <source>
        <dbReference type="ARBA" id="ARBA00022475"/>
    </source>
</evidence>
<keyword evidence="4 13" id="KW-0808">Transferase</keyword>
<feature type="domain" description="Bulb-type lectin" evidence="17">
    <location>
        <begin position="27"/>
        <end position="150"/>
    </location>
</feature>
<dbReference type="InterPro" id="IPR001480">
    <property type="entry name" value="Bulb-type_lectin_dom"/>
</dbReference>
<feature type="chain" id="PRO_5044812508" description="Receptor-like serine/threonine-protein kinase" evidence="15">
    <location>
        <begin position="27"/>
        <end position="812"/>
    </location>
</feature>
<dbReference type="PROSITE" id="PS50011">
    <property type="entry name" value="PROTEIN_KINASE_DOM"/>
    <property type="match status" value="1"/>
</dbReference>
<dbReference type="InterPro" id="IPR001245">
    <property type="entry name" value="Ser-Thr/Tyr_kinase_cat_dom"/>
</dbReference>
<dbReference type="Pfam" id="PF01453">
    <property type="entry name" value="B_lectin"/>
    <property type="match status" value="1"/>
</dbReference>
<evidence type="ECO:0000259" key="17">
    <source>
        <dbReference type="PROSITE" id="PS50927"/>
    </source>
</evidence>
<evidence type="ECO:0000256" key="14">
    <source>
        <dbReference type="SAM" id="Phobius"/>
    </source>
</evidence>
<feature type="signal peptide" evidence="15">
    <location>
        <begin position="1"/>
        <end position="26"/>
    </location>
</feature>
<dbReference type="GO" id="GO:0005524">
    <property type="term" value="F:ATP binding"/>
    <property type="evidence" value="ECO:0007669"/>
    <property type="project" value="UniProtKB-KW"/>
</dbReference>
<dbReference type="InterPro" id="IPR003609">
    <property type="entry name" value="Pan_app"/>
</dbReference>
<dbReference type="PROSITE" id="PS00108">
    <property type="entry name" value="PROTEIN_KINASE_ST"/>
    <property type="match status" value="1"/>
</dbReference>
<dbReference type="GO" id="GO:0005886">
    <property type="term" value="C:plasma membrane"/>
    <property type="evidence" value="ECO:0007669"/>
    <property type="project" value="UniProtKB-SubCell"/>
</dbReference>
<keyword evidence="14" id="KW-0812">Transmembrane</keyword>
<dbReference type="SMART" id="SM00473">
    <property type="entry name" value="PAN_AP"/>
    <property type="match status" value="1"/>
</dbReference>
<reference evidence="19 20" key="1">
    <citation type="submission" date="2024-11" db="EMBL/GenBank/DDBJ databases">
        <title>A near-complete genome assembly of Cinchona calisaya.</title>
        <authorList>
            <person name="Lian D.C."/>
            <person name="Zhao X.W."/>
            <person name="Wei L."/>
        </authorList>
    </citation>
    <scope>NUCLEOTIDE SEQUENCE [LARGE SCALE GENOMIC DNA]</scope>
    <source>
        <tissue evidence="19">Nenye</tissue>
    </source>
</reference>
<comment type="similarity">
    <text evidence="13">Belongs to the protein kinase superfamily. Ser/Thr protein kinase family.</text>
</comment>
<dbReference type="FunFam" id="3.30.200.20:FF:000195">
    <property type="entry name" value="G-type lectin S-receptor-like serine/threonine-protein kinase"/>
    <property type="match status" value="1"/>
</dbReference>
<sequence length="812" mass="91065">MKPSSEYSLFLLFLFLQFSFLQICMSADSKTVGQSVKDGETIISANGSFELGFFSPGYSKNRYVGIWYYRRYINVSTVVWVANREVPLADKLGVLRVIKPGIIVLLNGTGGIIWTSNTSRTVQNPVAQLLDSGNFVVKDVNDDNPESFLWQSFDYPTDTLLPSMKMGTNFLTGLEVFLSSWRSNDDPTPGDFTFHCDPTGFPQNVLKKGQIQIFRSRQQFVQPVTGLQSFTRGLVMNKAEVYYTYTSPLTISRLLLSTNGIVQWWNWDNQTKDWVIFHTGVSDNCDAYKLCGAYSICSIEKSPLCECMDKFVPTNTKSSNGCVRRTPLDCNKGTGFQKYSGLKLPDTKFSWFNRTMSLEECKVMCLKNCSCTAYANLESTSTGSSGCLIWFGDLVDIKKIPVGEDLYVRIASSDLDIAVSVPSQDGKKRKVLIFSILAGVVLLGLSLMLCIWRWGKRNKQAGKMGFSCMKNFNHKNHEEDLELPMFDLYTIMKATDNFAISNKLGEGGFGPVYKGRLEGGQEVAVKRLSKTSTQGLDELKNEIHCIAKLQHRNLVNIFGCCIQGEERMLIYEYMPNKSLDSFIFDKTHGEVLDWTKRFHIINGIARGLVYLHQDSRLRIIHRDLKASNILLDSSMTPKISDFGMAKIFAGNETGANTSRLAGTYGYLAPEYAVRGLFSVKSDVFSFGVLVLEIVSGERNSRFYYEDHNQNLLGHAWILARDGRSMELVDPNLPDSCNLTEVLRCIDVALLCVQQLPEDRPNMSSVLLMLSNEGALPIAKQPAFFTDTHGEVFLSIPNQSSTNDLTVTQLQGR</sequence>
<evidence type="ECO:0000256" key="11">
    <source>
        <dbReference type="ARBA" id="ARBA00047899"/>
    </source>
</evidence>
<evidence type="ECO:0000256" key="9">
    <source>
        <dbReference type="ARBA" id="ARBA00023157"/>
    </source>
</evidence>
<dbReference type="InterPro" id="IPR000719">
    <property type="entry name" value="Prot_kinase_dom"/>
</dbReference>
<dbReference type="PANTHER" id="PTHR27002">
    <property type="entry name" value="RECEPTOR-LIKE SERINE/THREONINE-PROTEIN KINASE SD1-8"/>
    <property type="match status" value="1"/>
</dbReference>
<dbReference type="PROSITE" id="PS50948">
    <property type="entry name" value="PAN"/>
    <property type="match status" value="1"/>
</dbReference>
<keyword evidence="9" id="KW-1015">Disulfide bond</keyword>
<comment type="catalytic activity">
    <reaction evidence="11 13">
        <text>L-threonyl-[protein] + ATP = O-phospho-L-threonyl-[protein] + ADP + H(+)</text>
        <dbReference type="Rhea" id="RHEA:46608"/>
        <dbReference type="Rhea" id="RHEA-COMP:11060"/>
        <dbReference type="Rhea" id="RHEA-COMP:11605"/>
        <dbReference type="ChEBI" id="CHEBI:15378"/>
        <dbReference type="ChEBI" id="CHEBI:30013"/>
        <dbReference type="ChEBI" id="CHEBI:30616"/>
        <dbReference type="ChEBI" id="CHEBI:61977"/>
        <dbReference type="ChEBI" id="CHEBI:456216"/>
        <dbReference type="EC" id="2.7.11.1"/>
    </reaction>
</comment>
<dbReference type="SUPFAM" id="SSF51110">
    <property type="entry name" value="alpha-D-mannose-specific plant lectins"/>
    <property type="match status" value="1"/>
</dbReference>
<keyword evidence="8 13" id="KW-0067">ATP-binding</keyword>
<proteinExistence type="inferred from homology"/>
<evidence type="ECO:0000256" key="4">
    <source>
        <dbReference type="ARBA" id="ARBA00022679"/>
    </source>
</evidence>
<dbReference type="PANTHER" id="PTHR27002:SF851">
    <property type="entry name" value="G-TYPE LECTIN S-RECEPTOR-LIKE SERINE_THREONINE-PROTEIN KINASE SD1-1"/>
    <property type="match status" value="1"/>
</dbReference>
<evidence type="ECO:0000313" key="20">
    <source>
        <dbReference type="Proteomes" id="UP001630127"/>
    </source>
</evidence>
<dbReference type="CDD" id="cd00028">
    <property type="entry name" value="B_lectin"/>
    <property type="match status" value="1"/>
</dbReference>
<evidence type="ECO:0000256" key="5">
    <source>
        <dbReference type="ARBA" id="ARBA00022729"/>
    </source>
</evidence>
<keyword evidence="20" id="KW-1185">Reference proteome</keyword>
<dbReference type="EMBL" id="JBJUIK010000012">
    <property type="protein sequence ID" value="KAL3508463.1"/>
    <property type="molecule type" value="Genomic_DNA"/>
</dbReference>
<dbReference type="CDD" id="cd14066">
    <property type="entry name" value="STKc_IRAK"/>
    <property type="match status" value="1"/>
</dbReference>
<feature type="domain" description="Apple" evidence="18">
    <location>
        <begin position="330"/>
        <end position="411"/>
    </location>
</feature>
<name>A0ABD2YNB2_9GENT</name>
<dbReference type="InterPro" id="IPR008271">
    <property type="entry name" value="Ser/Thr_kinase_AS"/>
</dbReference>
<keyword evidence="7 13" id="KW-0418">Kinase</keyword>
<dbReference type="Gene3D" id="3.30.200.20">
    <property type="entry name" value="Phosphorylase Kinase, domain 1"/>
    <property type="match status" value="1"/>
</dbReference>
<keyword evidence="2" id="KW-1003">Cell membrane</keyword>
<dbReference type="Gene3D" id="3.50.4.10">
    <property type="entry name" value="Hepatocyte Growth Factor"/>
    <property type="match status" value="1"/>
</dbReference>
<evidence type="ECO:0000256" key="3">
    <source>
        <dbReference type="ARBA" id="ARBA00022527"/>
    </source>
</evidence>
<dbReference type="CDD" id="cd01098">
    <property type="entry name" value="PAN_AP_plant"/>
    <property type="match status" value="1"/>
</dbReference>
<dbReference type="InterPro" id="IPR011009">
    <property type="entry name" value="Kinase-like_dom_sf"/>
</dbReference>
<dbReference type="AlphaFoldDB" id="A0ABD2YNB2"/>
<evidence type="ECO:0000256" key="8">
    <source>
        <dbReference type="ARBA" id="ARBA00022840"/>
    </source>
</evidence>
<keyword evidence="14" id="KW-0472">Membrane</keyword>
<protein>
    <recommendedName>
        <fullName evidence="13">Receptor-like serine/threonine-protein kinase</fullName>
        <ecNumber evidence="13">2.7.11.1</ecNumber>
    </recommendedName>
</protein>
<dbReference type="Gene3D" id="1.10.510.10">
    <property type="entry name" value="Transferase(Phosphotransferase) domain 1"/>
    <property type="match status" value="1"/>
</dbReference>
<gene>
    <name evidence="19" type="ORF">ACH5RR_027864</name>
</gene>
<dbReference type="Pfam" id="PF00954">
    <property type="entry name" value="S_locus_glycop"/>
    <property type="match status" value="1"/>
</dbReference>
<keyword evidence="3 13" id="KW-0723">Serine/threonine-protein kinase</keyword>
<dbReference type="SMART" id="SM00108">
    <property type="entry name" value="B_lectin"/>
    <property type="match status" value="1"/>
</dbReference>
<evidence type="ECO:0000256" key="1">
    <source>
        <dbReference type="ARBA" id="ARBA00004251"/>
    </source>
</evidence>
<dbReference type="Pfam" id="PF07714">
    <property type="entry name" value="PK_Tyr_Ser-Thr"/>
    <property type="match status" value="1"/>
</dbReference>
<keyword evidence="5 15" id="KW-0732">Signal</keyword>
<keyword evidence="6 13" id="KW-0547">Nucleotide-binding</keyword>
<evidence type="ECO:0000256" key="15">
    <source>
        <dbReference type="SAM" id="SignalP"/>
    </source>
</evidence>
<dbReference type="PROSITE" id="PS50927">
    <property type="entry name" value="BULB_LECTIN"/>
    <property type="match status" value="1"/>
</dbReference>
<dbReference type="PIRSF" id="PIRSF000641">
    <property type="entry name" value="SRK"/>
    <property type="match status" value="1"/>
</dbReference>
<keyword evidence="10" id="KW-0325">Glycoprotein</keyword>
<dbReference type="FunFam" id="2.90.10.10:FF:000004">
    <property type="entry name" value="G-type lectin S-receptor-like serine/threonine-protein kinase"/>
    <property type="match status" value="1"/>
</dbReference>
<keyword evidence="14" id="KW-1133">Transmembrane helix</keyword>
<comment type="caution">
    <text evidence="19">The sequence shown here is derived from an EMBL/GenBank/DDBJ whole genome shotgun (WGS) entry which is preliminary data.</text>
</comment>
<evidence type="ECO:0000313" key="19">
    <source>
        <dbReference type="EMBL" id="KAL3508463.1"/>
    </source>
</evidence>
<evidence type="ECO:0000259" key="16">
    <source>
        <dbReference type="PROSITE" id="PS50011"/>
    </source>
</evidence>
<comment type="subcellular location">
    <subcellularLocation>
        <location evidence="1">Cell membrane</location>
        <topology evidence="1">Single-pass type I membrane protein</topology>
    </subcellularLocation>
</comment>
<dbReference type="SMART" id="SM00220">
    <property type="entry name" value="S_TKc"/>
    <property type="match status" value="1"/>
</dbReference>
<evidence type="ECO:0000256" key="12">
    <source>
        <dbReference type="ARBA" id="ARBA00048679"/>
    </source>
</evidence>
<dbReference type="Proteomes" id="UP001630127">
    <property type="component" value="Unassembled WGS sequence"/>
</dbReference>
<feature type="transmembrane region" description="Helical" evidence="14">
    <location>
        <begin position="431"/>
        <end position="454"/>
    </location>
</feature>
<evidence type="ECO:0000256" key="13">
    <source>
        <dbReference type="PIRNR" id="PIRNR000641"/>
    </source>
</evidence>
<evidence type="ECO:0000256" key="7">
    <source>
        <dbReference type="ARBA" id="ARBA00022777"/>
    </source>
</evidence>
<evidence type="ECO:0000256" key="10">
    <source>
        <dbReference type="ARBA" id="ARBA00023180"/>
    </source>
</evidence>